<dbReference type="PROSITE" id="PS50011">
    <property type="entry name" value="PROTEIN_KINASE_DOM"/>
    <property type="match status" value="1"/>
</dbReference>
<reference evidence="8 9" key="1">
    <citation type="submission" date="2018-08" db="EMBL/GenBank/DDBJ databases">
        <title>Genomic Encyclopedia of Archaeal and Bacterial Type Strains, Phase II (KMG-II): from individual species to whole genera.</title>
        <authorList>
            <person name="Goeker M."/>
        </authorList>
    </citation>
    <scope>NUCLEOTIDE SEQUENCE [LARGE SCALE GENOMIC DNA]</scope>
    <source>
        <strain evidence="8 9">DSM 2261</strain>
    </source>
</reference>
<feature type="region of interest" description="Disordered" evidence="6">
    <location>
        <begin position="353"/>
        <end position="383"/>
    </location>
</feature>
<evidence type="ECO:0000313" key="9">
    <source>
        <dbReference type="Proteomes" id="UP000256345"/>
    </source>
</evidence>
<organism evidence="8 9">
    <name type="scientific">Archangium gephyra</name>
    <dbReference type="NCBI Taxonomy" id="48"/>
    <lineage>
        <taxon>Bacteria</taxon>
        <taxon>Pseudomonadati</taxon>
        <taxon>Myxococcota</taxon>
        <taxon>Myxococcia</taxon>
        <taxon>Myxococcales</taxon>
        <taxon>Cystobacterineae</taxon>
        <taxon>Archangiaceae</taxon>
        <taxon>Archangium</taxon>
    </lineage>
</organism>
<dbReference type="InterPro" id="IPR011009">
    <property type="entry name" value="Kinase-like_dom_sf"/>
</dbReference>
<keyword evidence="9" id="KW-1185">Reference proteome</keyword>
<accession>A0ABX9KBB3</accession>
<evidence type="ECO:0000256" key="3">
    <source>
        <dbReference type="ARBA" id="ARBA00022777"/>
    </source>
</evidence>
<dbReference type="EMBL" id="QUMU01000001">
    <property type="protein sequence ID" value="REG37295.1"/>
    <property type="molecule type" value="Genomic_DNA"/>
</dbReference>
<evidence type="ECO:0000256" key="6">
    <source>
        <dbReference type="SAM" id="MobiDB-lite"/>
    </source>
</evidence>
<dbReference type="Gene3D" id="1.10.510.10">
    <property type="entry name" value="Transferase(Phosphotransferase) domain 1"/>
    <property type="match status" value="1"/>
</dbReference>
<name>A0ABX9KBB3_9BACT</name>
<dbReference type="PANTHER" id="PTHR43289">
    <property type="entry name" value="MITOGEN-ACTIVATED PROTEIN KINASE KINASE KINASE 20-RELATED"/>
    <property type="match status" value="1"/>
</dbReference>
<keyword evidence="4 5" id="KW-0067">ATP-binding</keyword>
<comment type="caution">
    <text evidence="8">The sequence shown here is derived from an EMBL/GenBank/DDBJ whole genome shotgun (WGS) entry which is preliminary data.</text>
</comment>
<evidence type="ECO:0000256" key="4">
    <source>
        <dbReference type="ARBA" id="ARBA00022840"/>
    </source>
</evidence>
<dbReference type="GO" id="GO:0016301">
    <property type="term" value="F:kinase activity"/>
    <property type="evidence" value="ECO:0007669"/>
    <property type="project" value="UniProtKB-KW"/>
</dbReference>
<feature type="compositionally biased region" description="Basic residues" evidence="6">
    <location>
        <begin position="365"/>
        <end position="383"/>
    </location>
</feature>
<evidence type="ECO:0000256" key="2">
    <source>
        <dbReference type="ARBA" id="ARBA00022741"/>
    </source>
</evidence>
<dbReference type="InterPro" id="IPR000719">
    <property type="entry name" value="Prot_kinase_dom"/>
</dbReference>
<dbReference type="CDD" id="cd14014">
    <property type="entry name" value="STKc_PknB_like"/>
    <property type="match status" value="1"/>
</dbReference>
<evidence type="ECO:0000256" key="1">
    <source>
        <dbReference type="ARBA" id="ARBA00022679"/>
    </source>
</evidence>
<feature type="binding site" evidence="5">
    <location>
        <position position="59"/>
    </location>
    <ligand>
        <name>ATP</name>
        <dbReference type="ChEBI" id="CHEBI:30616"/>
    </ligand>
</feature>
<keyword evidence="2 5" id="KW-0547">Nucleotide-binding</keyword>
<dbReference type="SUPFAM" id="SSF56112">
    <property type="entry name" value="Protein kinase-like (PK-like)"/>
    <property type="match status" value="1"/>
</dbReference>
<evidence type="ECO:0000259" key="7">
    <source>
        <dbReference type="PROSITE" id="PS50011"/>
    </source>
</evidence>
<keyword evidence="3 8" id="KW-0418">Kinase</keyword>
<dbReference type="InterPro" id="IPR017441">
    <property type="entry name" value="Protein_kinase_ATP_BS"/>
</dbReference>
<dbReference type="Proteomes" id="UP000256345">
    <property type="component" value="Unassembled WGS sequence"/>
</dbReference>
<evidence type="ECO:0000256" key="5">
    <source>
        <dbReference type="PROSITE-ProRule" id="PRU10141"/>
    </source>
</evidence>
<protein>
    <submittedName>
        <fullName evidence="8">Serine/threonine-protein kinase</fullName>
    </submittedName>
</protein>
<evidence type="ECO:0000313" key="8">
    <source>
        <dbReference type="EMBL" id="REG37295.1"/>
    </source>
</evidence>
<gene>
    <name evidence="8" type="ORF">ATI61_101277</name>
</gene>
<dbReference type="Gene3D" id="3.30.200.20">
    <property type="entry name" value="Phosphorylase Kinase, domain 1"/>
    <property type="match status" value="1"/>
</dbReference>
<dbReference type="PANTHER" id="PTHR43289:SF6">
    <property type="entry name" value="SERINE_THREONINE-PROTEIN KINASE NEKL-3"/>
    <property type="match status" value="1"/>
</dbReference>
<proteinExistence type="predicted"/>
<dbReference type="Pfam" id="PF00069">
    <property type="entry name" value="Pkinase"/>
    <property type="match status" value="1"/>
</dbReference>
<sequence>MSIRTTPETTPTRETHPVVFDAGMVSYELVRSLGQGHHGELLLTRQRYHDGEGGYTVLKRLNRVVRQEDYQRLMEEARLGSQMRHPNIVSVQMLGGTADTPLLLVEYVEGRPLGDLMRLAARAGRSFSEALACHVTSEVADGLHYAHGLLDTRGRALGVVHRDVTPQGILVGSQGEVKLMDFGAAWSRLEGRISTEGDSDLGNLAYSSPERAMLEQLDGRSDLFSLGLILLQLLTGQHLLDAADRHEAELLSRQLRARGDGRVPGLEELGAGRTGELMKRMRQLSSQQVQAAARSLPEGLRPIIHRTLAPQREERYATGAELAQALRDHLWSSGLRYGRAELVAEVSSLTQAALEDLEQPPGAPRRGRGAASRGRRGGPGKDS</sequence>
<dbReference type="PROSITE" id="PS00107">
    <property type="entry name" value="PROTEIN_KINASE_ATP"/>
    <property type="match status" value="1"/>
</dbReference>
<feature type="domain" description="Protein kinase" evidence="7">
    <location>
        <begin position="27"/>
        <end position="332"/>
    </location>
</feature>
<keyword evidence="1" id="KW-0808">Transferase</keyword>
<dbReference type="RefSeq" id="WP_047858399.1">
    <property type="nucleotide sequence ID" value="NZ_CP011509.1"/>
</dbReference>